<reference evidence="2 3" key="1">
    <citation type="submission" date="2019-03" db="EMBL/GenBank/DDBJ databases">
        <title>Muricauda SCR12 sp.nov, a marine bacterium isolated from Pacific Ocean:the Okinawa trough.</title>
        <authorList>
            <person name="Liu L."/>
        </authorList>
    </citation>
    <scope>NUCLEOTIDE SEQUENCE [LARGE SCALE GENOMIC DNA]</scope>
    <source>
        <strain evidence="2 3">SCR12</strain>
    </source>
</reference>
<feature type="region of interest" description="Disordered" evidence="1">
    <location>
        <begin position="42"/>
        <end position="73"/>
    </location>
</feature>
<evidence type="ECO:0000313" key="3">
    <source>
        <dbReference type="Proteomes" id="UP000310406"/>
    </source>
</evidence>
<sequence length="73" mass="8135">MVHKVIKVLSFGSKLEKYALSFQAVAKCVKTLHSELDSIWDNEETKGSTPKRTVKKLVDSVTKKEGSKNVQEG</sequence>
<accession>A0A4S8RT46</accession>
<gene>
    <name evidence="2" type="ORF">EZV76_15825</name>
</gene>
<name>A0A4S8RT46_9FLAO</name>
<dbReference type="AlphaFoldDB" id="A0A4S8RT46"/>
<evidence type="ECO:0000313" key="2">
    <source>
        <dbReference type="EMBL" id="THV57084.1"/>
    </source>
</evidence>
<keyword evidence="3" id="KW-1185">Reference proteome</keyword>
<evidence type="ECO:0000256" key="1">
    <source>
        <dbReference type="SAM" id="MobiDB-lite"/>
    </source>
</evidence>
<organism evidence="2 3">
    <name type="scientific">Flagellimonas alvinocaridis</name>
    <dbReference type="NCBI Taxonomy" id="2530200"/>
    <lineage>
        <taxon>Bacteria</taxon>
        <taxon>Pseudomonadati</taxon>
        <taxon>Bacteroidota</taxon>
        <taxon>Flavobacteriia</taxon>
        <taxon>Flavobacteriales</taxon>
        <taxon>Flavobacteriaceae</taxon>
        <taxon>Flagellimonas</taxon>
    </lineage>
</organism>
<proteinExistence type="predicted"/>
<comment type="caution">
    <text evidence="2">The sequence shown here is derived from an EMBL/GenBank/DDBJ whole genome shotgun (WGS) entry which is preliminary data.</text>
</comment>
<feature type="compositionally biased region" description="Basic and acidic residues" evidence="1">
    <location>
        <begin position="56"/>
        <end position="67"/>
    </location>
</feature>
<dbReference type="Proteomes" id="UP000310406">
    <property type="component" value="Unassembled WGS sequence"/>
</dbReference>
<dbReference type="OrthoDB" id="1446517at2"/>
<protein>
    <submittedName>
        <fullName evidence="2">Uncharacterized protein</fullName>
    </submittedName>
</protein>
<dbReference type="EMBL" id="SNTZ01000016">
    <property type="protein sequence ID" value="THV57084.1"/>
    <property type="molecule type" value="Genomic_DNA"/>
</dbReference>
<dbReference type="RefSeq" id="WP_136567527.1">
    <property type="nucleotide sequence ID" value="NZ_SNTZ01000016.1"/>
</dbReference>